<comment type="caution">
    <text evidence="1">The sequence shown here is derived from an EMBL/GenBank/DDBJ whole genome shotgun (WGS) entry which is preliminary data.</text>
</comment>
<dbReference type="AlphaFoldDB" id="G9YPD2"/>
<accession>G9YPD2</accession>
<dbReference type="Proteomes" id="UP000004459">
    <property type="component" value="Unassembled WGS sequence"/>
</dbReference>
<dbReference type="HOGENOM" id="CLU_3043649_0_0_9"/>
<organism evidence="1 2">
    <name type="scientific">Flavonifractor plautii ATCC 29863</name>
    <dbReference type="NCBI Taxonomy" id="411475"/>
    <lineage>
        <taxon>Bacteria</taxon>
        <taxon>Bacillati</taxon>
        <taxon>Bacillota</taxon>
        <taxon>Clostridia</taxon>
        <taxon>Eubacteriales</taxon>
        <taxon>Oscillospiraceae</taxon>
        <taxon>Flavonifractor</taxon>
    </lineage>
</organism>
<reference evidence="1 2" key="1">
    <citation type="submission" date="2011-08" db="EMBL/GenBank/DDBJ databases">
        <authorList>
            <person name="Weinstock G."/>
            <person name="Sodergren E."/>
            <person name="Clifton S."/>
            <person name="Fulton L."/>
            <person name="Fulton B."/>
            <person name="Courtney L."/>
            <person name="Fronick C."/>
            <person name="Harrison M."/>
            <person name="Strong C."/>
            <person name="Farmer C."/>
            <person name="Delahaunty K."/>
            <person name="Markovic C."/>
            <person name="Hall O."/>
            <person name="Minx P."/>
            <person name="Tomlinson C."/>
            <person name="Mitreva M."/>
            <person name="Hou S."/>
            <person name="Chen J."/>
            <person name="Wollam A."/>
            <person name="Pepin K.H."/>
            <person name="Johnson M."/>
            <person name="Bhonagiri V."/>
            <person name="Zhang X."/>
            <person name="Suruliraj S."/>
            <person name="Warren W."/>
            <person name="Chinwalla A."/>
            <person name="Mardis E.R."/>
            <person name="Wilson R.K."/>
        </authorList>
    </citation>
    <scope>NUCLEOTIDE SEQUENCE [LARGE SCALE GENOMIC DNA]</scope>
    <source>
        <strain evidence="1 2">ATCC 29863</strain>
    </source>
</reference>
<proteinExistence type="predicted"/>
<name>G9YPD2_FLAPL</name>
<evidence type="ECO:0000313" key="2">
    <source>
        <dbReference type="Proteomes" id="UP000004459"/>
    </source>
</evidence>
<dbReference type="EMBL" id="AGCK01000098">
    <property type="protein sequence ID" value="EHM52708.1"/>
    <property type="molecule type" value="Genomic_DNA"/>
</dbReference>
<evidence type="ECO:0000313" key="1">
    <source>
        <dbReference type="EMBL" id="EHM52708.1"/>
    </source>
</evidence>
<protein>
    <submittedName>
        <fullName evidence="1">Uncharacterized protein</fullName>
    </submittedName>
</protein>
<sequence>MNLLKKFKKSFDPTRKGTLTVPFHTIPPSEAFKQEELLTISAGGTICAAHSSVY</sequence>
<gene>
    <name evidence="1" type="ORF">HMPREF0372_01370</name>
</gene>